<dbReference type="EMBL" id="JARAKH010000039">
    <property type="protein sequence ID" value="KAK8381724.1"/>
    <property type="molecule type" value="Genomic_DNA"/>
</dbReference>
<comment type="caution">
    <text evidence="3">The sequence shown here is derived from an EMBL/GenBank/DDBJ whole genome shotgun (WGS) entry which is preliminary data.</text>
</comment>
<feature type="signal peptide" evidence="2">
    <location>
        <begin position="1"/>
        <end position="22"/>
    </location>
</feature>
<accession>A0AAW0T258</accession>
<gene>
    <name evidence="3" type="ORF">O3P69_015047</name>
</gene>
<evidence type="ECO:0000313" key="4">
    <source>
        <dbReference type="Proteomes" id="UP001487740"/>
    </source>
</evidence>
<dbReference type="Proteomes" id="UP001487740">
    <property type="component" value="Unassembled WGS sequence"/>
</dbReference>
<organism evidence="3 4">
    <name type="scientific">Scylla paramamosain</name>
    <name type="common">Mud crab</name>
    <dbReference type="NCBI Taxonomy" id="85552"/>
    <lineage>
        <taxon>Eukaryota</taxon>
        <taxon>Metazoa</taxon>
        <taxon>Ecdysozoa</taxon>
        <taxon>Arthropoda</taxon>
        <taxon>Crustacea</taxon>
        <taxon>Multicrustacea</taxon>
        <taxon>Malacostraca</taxon>
        <taxon>Eumalacostraca</taxon>
        <taxon>Eucarida</taxon>
        <taxon>Decapoda</taxon>
        <taxon>Pleocyemata</taxon>
        <taxon>Brachyura</taxon>
        <taxon>Eubrachyura</taxon>
        <taxon>Portunoidea</taxon>
        <taxon>Portunidae</taxon>
        <taxon>Portuninae</taxon>
        <taxon>Scylla</taxon>
    </lineage>
</organism>
<evidence type="ECO:0000313" key="3">
    <source>
        <dbReference type="EMBL" id="KAK8381724.1"/>
    </source>
</evidence>
<name>A0AAW0T258_SCYPA</name>
<dbReference type="AlphaFoldDB" id="A0AAW0T258"/>
<keyword evidence="2" id="KW-0732">Signal</keyword>
<feature type="chain" id="PRO_5044001895" evidence="2">
    <location>
        <begin position="23"/>
        <end position="136"/>
    </location>
</feature>
<protein>
    <submittedName>
        <fullName evidence="3">Uncharacterized protein</fullName>
    </submittedName>
</protein>
<evidence type="ECO:0000256" key="1">
    <source>
        <dbReference type="SAM" id="MobiDB-lite"/>
    </source>
</evidence>
<evidence type="ECO:0000256" key="2">
    <source>
        <dbReference type="SAM" id="SignalP"/>
    </source>
</evidence>
<reference evidence="3 4" key="1">
    <citation type="submission" date="2023-03" db="EMBL/GenBank/DDBJ databases">
        <title>High-quality genome of Scylla paramamosain provides insights in environmental adaptation.</title>
        <authorList>
            <person name="Zhang L."/>
        </authorList>
    </citation>
    <scope>NUCLEOTIDE SEQUENCE [LARGE SCALE GENOMIC DNA]</scope>
    <source>
        <strain evidence="3">LZ_2023a</strain>
        <tissue evidence="3">Muscle</tissue>
    </source>
</reference>
<feature type="region of interest" description="Disordered" evidence="1">
    <location>
        <begin position="107"/>
        <end position="136"/>
    </location>
</feature>
<feature type="compositionally biased region" description="Basic and acidic residues" evidence="1">
    <location>
        <begin position="42"/>
        <end position="56"/>
    </location>
</feature>
<keyword evidence="4" id="KW-1185">Reference proteome</keyword>
<feature type="region of interest" description="Disordered" evidence="1">
    <location>
        <begin position="34"/>
        <end position="56"/>
    </location>
</feature>
<proteinExistence type="predicted"/>
<sequence length="136" mass="14835">MGLTLQWMAVGVCLVWVANVQTIINDSTAVLSPPDWGGGRSWGEREREATEDERGRVEDGKLVAEGLGYEKVKRDVKDLPAGCKTPPSVNHISQEWQRRPVEAPALTVWGGHPPFPSMDPNLLQASGGNPVIHQDS</sequence>